<protein>
    <submittedName>
        <fullName evidence="9">Zinc finger protein 3-like</fullName>
    </submittedName>
</protein>
<keyword evidence="2" id="KW-0479">Metal-binding</keyword>
<dbReference type="PROSITE" id="PS50157">
    <property type="entry name" value="ZINC_FINGER_C2H2_2"/>
    <property type="match status" value="1"/>
</dbReference>
<evidence type="ECO:0000256" key="3">
    <source>
        <dbReference type="ARBA" id="ARBA00022771"/>
    </source>
</evidence>
<dbReference type="PANTHER" id="PTHR47287">
    <property type="entry name" value="C2H2 AND C2HC ZINC FINGERS SUPERFAMILY PROTEIN"/>
    <property type="match status" value="1"/>
</dbReference>
<feature type="domain" description="C2H2-type" evidence="8">
    <location>
        <begin position="405"/>
        <end position="432"/>
    </location>
</feature>
<dbReference type="AlphaFoldDB" id="A0A6L2LCG2"/>
<keyword evidence="3 6" id="KW-0863">Zinc-finger</keyword>
<dbReference type="InterPro" id="IPR013087">
    <property type="entry name" value="Znf_C2H2_type"/>
</dbReference>
<reference evidence="9" key="1">
    <citation type="journal article" date="2019" name="Sci. Rep.">
        <title>Draft genome of Tanacetum cinerariifolium, the natural source of mosquito coil.</title>
        <authorList>
            <person name="Yamashiro T."/>
            <person name="Shiraishi A."/>
            <person name="Satake H."/>
            <person name="Nakayama K."/>
        </authorList>
    </citation>
    <scope>NUCLEOTIDE SEQUENCE</scope>
</reference>
<name>A0A6L2LCG2_TANCI</name>
<sequence length="609" mass="67437">MMHASYNMGGHNISAGYIQNTILGCRLPPPGQVRTYTPKSCFQELEVAKEEYIHKNFKIQKRPNMVFPKLVDIFAKESGLGHANLFGTLNQEGVYTSNAVYLGVNCIAEVTLLIHASLHHLKDLQPLSDAPHSCFTTPSKGSPTAAVPYSLKISYLMYPAAIYTTKGFSSSYRWALSNMFRTMGAAADLVLFHESNTFTSSMRIFNKVHDDHYIFYKHVIPKTLLDDAQNGERNGNLVFLPLSLDIVLGMPTVGAEGDILKQLLRTVRDKLEDTNVPEFKRVNAAILLILQDGFVEFSSGQEVVKSEPCPSEDSSISAKGESLKNKTRDSQVLVEDSYDIDLNRRVIDRSSSREFLDLKLSNAEDKKLEPNLYNTSRVASDLEGATSSQASESTMEATQEKSKVFSCNYCKKDFSTSQALGGHQNAHKQERQLAKRRRLEVSPYGHLLPPHYGNYTNYPLYNSLTNASYNTNRSSLWVRNESFIQRPSTWSSLNYQFAPLGHHDQFATRLPYFDRAKILESFQGNNTNNGGGFSFMSPLAASPSSKIEGGTRAAHDFFGVSSAIGNQAAALVEGVGENSTNDLLAQTGVIRPDNDQDGSTGGLDLNLKL</sequence>
<proteinExistence type="predicted"/>
<dbReference type="EMBL" id="BKCJ010004033">
    <property type="protein sequence ID" value="GEU58627.1"/>
    <property type="molecule type" value="Genomic_DNA"/>
</dbReference>
<keyword evidence="5" id="KW-0539">Nucleus</keyword>
<organism evidence="9">
    <name type="scientific">Tanacetum cinerariifolium</name>
    <name type="common">Dalmatian daisy</name>
    <name type="synonym">Chrysanthemum cinerariifolium</name>
    <dbReference type="NCBI Taxonomy" id="118510"/>
    <lineage>
        <taxon>Eukaryota</taxon>
        <taxon>Viridiplantae</taxon>
        <taxon>Streptophyta</taxon>
        <taxon>Embryophyta</taxon>
        <taxon>Tracheophyta</taxon>
        <taxon>Spermatophyta</taxon>
        <taxon>Magnoliopsida</taxon>
        <taxon>eudicotyledons</taxon>
        <taxon>Gunneridae</taxon>
        <taxon>Pentapetalae</taxon>
        <taxon>asterids</taxon>
        <taxon>campanulids</taxon>
        <taxon>Asterales</taxon>
        <taxon>Asteraceae</taxon>
        <taxon>Asteroideae</taxon>
        <taxon>Anthemideae</taxon>
        <taxon>Anthemidinae</taxon>
        <taxon>Tanacetum</taxon>
    </lineage>
</organism>
<dbReference type="Pfam" id="PF13912">
    <property type="entry name" value="zf-C2H2_6"/>
    <property type="match status" value="1"/>
</dbReference>
<gene>
    <name evidence="9" type="ORF">Tci_030605</name>
</gene>
<evidence type="ECO:0000256" key="5">
    <source>
        <dbReference type="ARBA" id="ARBA00023242"/>
    </source>
</evidence>
<evidence type="ECO:0000256" key="4">
    <source>
        <dbReference type="ARBA" id="ARBA00022833"/>
    </source>
</evidence>
<dbReference type="GO" id="GO:0008270">
    <property type="term" value="F:zinc ion binding"/>
    <property type="evidence" value="ECO:0007669"/>
    <property type="project" value="UniProtKB-KW"/>
</dbReference>
<dbReference type="GO" id="GO:0009788">
    <property type="term" value="P:negative regulation of abscisic acid-activated signaling pathway"/>
    <property type="evidence" value="ECO:0007669"/>
    <property type="project" value="InterPro"/>
</dbReference>
<feature type="region of interest" description="Disordered" evidence="7">
    <location>
        <begin position="588"/>
        <end position="609"/>
    </location>
</feature>
<dbReference type="PROSITE" id="PS00028">
    <property type="entry name" value="ZINC_FINGER_C2H2_1"/>
    <property type="match status" value="1"/>
</dbReference>
<evidence type="ECO:0000256" key="2">
    <source>
        <dbReference type="ARBA" id="ARBA00022723"/>
    </source>
</evidence>
<comment type="caution">
    <text evidence="9">The sequence shown here is derived from an EMBL/GenBank/DDBJ whole genome shotgun (WGS) entry which is preliminary data.</text>
</comment>
<evidence type="ECO:0000313" key="9">
    <source>
        <dbReference type="EMBL" id="GEU58627.1"/>
    </source>
</evidence>
<comment type="subcellular location">
    <subcellularLocation>
        <location evidence="1">Nucleus</location>
    </subcellularLocation>
</comment>
<evidence type="ECO:0000259" key="8">
    <source>
        <dbReference type="PROSITE" id="PS50157"/>
    </source>
</evidence>
<dbReference type="SUPFAM" id="SSF57667">
    <property type="entry name" value="beta-beta-alpha zinc fingers"/>
    <property type="match status" value="1"/>
</dbReference>
<keyword evidence="4" id="KW-0862">Zinc</keyword>
<dbReference type="InterPro" id="IPR044246">
    <property type="entry name" value="ZFP3-like"/>
</dbReference>
<dbReference type="Gene3D" id="3.30.160.60">
    <property type="entry name" value="Classic Zinc Finger"/>
    <property type="match status" value="1"/>
</dbReference>
<dbReference type="PANTHER" id="PTHR47287:SF9">
    <property type="entry name" value="ZINC FINGER PROTEIN 4-LIKE"/>
    <property type="match status" value="1"/>
</dbReference>
<evidence type="ECO:0000256" key="7">
    <source>
        <dbReference type="SAM" id="MobiDB-lite"/>
    </source>
</evidence>
<dbReference type="GO" id="GO:0005634">
    <property type="term" value="C:nucleus"/>
    <property type="evidence" value="ECO:0007669"/>
    <property type="project" value="UniProtKB-SubCell"/>
</dbReference>
<accession>A0A6L2LCG2</accession>
<dbReference type="InterPro" id="IPR036236">
    <property type="entry name" value="Znf_C2H2_sf"/>
</dbReference>
<evidence type="ECO:0000256" key="6">
    <source>
        <dbReference type="PROSITE-ProRule" id="PRU00042"/>
    </source>
</evidence>
<evidence type="ECO:0000256" key="1">
    <source>
        <dbReference type="ARBA" id="ARBA00004123"/>
    </source>
</evidence>